<accession>A0A8S4NJM8</accession>
<dbReference type="AlphaFoldDB" id="A0A8S4NJM8"/>
<comment type="caution">
    <text evidence="4">The sequence shown here is derived from an EMBL/GenBank/DDBJ whole genome shotgun (WGS) entry which is preliminary data.</text>
</comment>
<evidence type="ECO:0000256" key="2">
    <source>
        <dbReference type="ARBA" id="ARBA00040939"/>
    </source>
</evidence>
<keyword evidence="5" id="KW-1185">Reference proteome</keyword>
<dbReference type="SUPFAM" id="SSF158997">
    <property type="entry name" value="Trm112p-like"/>
    <property type="match status" value="1"/>
</dbReference>
<dbReference type="PANTHER" id="PTHR33505:SF4">
    <property type="entry name" value="PROTEIN PREY, MITOCHONDRIAL"/>
    <property type="match status" value="1"/>
</dbReference>
<dbReference type="PANTHER" id="PTHR33505">
    <property type="entry name" value="ZGC:162634"/>
    <property type="match status" value="1"/>
</dbReference>
<evidence type="ECO:0000256" key="1">
    <source>
        <dbReference type="ARBA" id="ARBA00038479"/>
    </source>
</evidence>
<name>A0A8S4NJM8_OWEFU</name>
<dbReference type="EMBL" id="CAIIXF020000003">
    <property type="protein sequence ID" value="CAH1780481.1"/>
    <property type="molecule type" value="Genomic_DNA"/>
</dbReference>
<sequence length="123" mass="14097">SKLKMSFLRKSYCFVSRAIALHSTSLTKRVCHPRLLYSSPRRLFSDDTGEKKFDVSTLKDLVCPLTKKPLRYDPETNELISDDISAAYPIINGIPNLTPEDARHMNSDIDPEDENVRNIKDRD</sequence>
<dbReference type="Pfam" id="PF03966">
    <property type="entry name" value="Trm112p"/>
    <property type="match status" value="1"/>
</dbReference>
<feature type="non-terminal residue" evidence="4">
    <location>
        <position position="123"/>
    </location>
</feature>
<evidence type="ECO:0000313" key="4">
    <source>
        <dbReference type="EMBL" id="CAH1780481.1"/>
    </source>
</evidence>
<reference evidence="4" key="1">
    <citation type="submission" date="2022-03" db="EMBL/GenBank/DDBJ databases">
        <authorList>
            <person name="Martin C."/>
        </authorList>
    </citation>
    <scope>NUCLEOTIDE SEQUENCE</scope>
</reference>
<dbReference type="Gene3D" id="2.20.25.10">
    <property type="match status" value="1"/>
</dbReference>
<gene>
    <name evidence="4" type="ORF">OFUS_LOCUS7171</name>
</gene>
<dbReference type="InterPro" id="IPR005651">
    <property type="entry name" value="Trm112-like"/>
</dbReference>
<evidence type="ECO:0000313" key="5">
    <source>
        <dbReference type="Proteomes" id="UP000749559"/>
    </source>
</evidence>
<organism evidence="4 5">
    <name type="scientific">Owenia fusiformis</name>
    <name type="common">Polychaete worm</name>
    <dbReference type="NCBI Taxonomy" id="6347"/>
    <lineage>
        <taxon>Eukaryota</taxon>
        <taxon>Metazoa</taxon>
        <taxon>Spiralia</taxon>
        <taxon>Lophotrochozoa</taxon>
        <taxon>Annelida</taxon>
        <taxon>Polychaeta</taxon>
        <taxon>Sedentaria</taxon>
        <taxon>Canalipalpata</taxon>
        <taxon>Sabellida</taxon>
        <taxon>Oweniida</taxon>
        <taxon>Oweniidae</taxon>
        <taxon>Owenia</taxon>
    </lineage>
</organism>
<feature type="compositionally biased region" description="Basic and acidic residues" evidence="3">
    <location>
        <begin position="114"/>
        <end position="123"/>
    </location>
</feature>
<dbReference type="Proteomes" id="UP000749559">
    <property type="component" value="Unassembled WGS sequence"/>
</dbReference>
<dbReference type="OrthoDB" id="1884515at2759"/>
<protein>
    <recommendedName>
        <fullName evidence="2">Protein preY, mitochondrial</fullName>
    </recommendedName>
</protein>
<proteinExistence type="inferred from homology"/>
<feature type="region of interest" description="Disordered" evidence="3">
    <location>
        <begin position="99"/>
        <end position="123"/>
    </location>
</feature>
<comment type="similarity">
    <text evidence="1">Belongs to the PREY family.</text>
</comment>
<evidence type="ECO:0000256" key="3">
    <source>
        <dbReference type="SAM" id="MobiDB-lite"/>
    </source>
</evidence>